<dbReference type="Pfam" id="PF10326">
    <property type="entry name" value="7TM_GPCR_Str"/>
    <property type="match status" value="1"/>
</dbReference>
<dbReference type="Proteomes" id="UP001328107">
    <property type="component" value="Unassembled WGS sequence"/>
</dbReference>
<dbReference type="InterPro" id="IPR019428">
    <property type="entry name" value="7TM_GPCR_serpentine_rcpt_Str"/>
</dbReference>
<keyword evidence="1" id="KW-1133">Transmembrane helix</keyword>
<dbReference type="EMBL" id="BTRK01000005">
    <property type="protein sequence ID" value="GMR52031.1"/>
    <property type="molecule type" value="Genomic_DNA"/>
</dbReference>
<evidence type="ECO:0000256" key="1">
    <source>
        <dbReference type="SAM" id="Phobius"/>
    </source>
</evidence>
<proteinExistence type="predicted"/>
<evidence type="ECO:0000313" key="2">
    <source>
        <dbReference type="EMBL" id="GMR52031.1"/>
    </source>
</evidence>
<evidence type="ECO:0000313" key="3">
    <source>
        <dbReference type="Proteomes" id="UP001328107"/>
    </source>
</evidence>
<dbReference type="PANTHER" id="PTHR22943">
    <property type="entry name" value="7-TRANSMEMBRANE DOMAIN RECEPTOR C.ELEGANS"/>
    <property type="match status" value="1"/>
</dbReference>
<gene>
    <name evidence="2" type="ORF">PMAYCL1PPCAC_22226</name>
</gene>
<comment type="caution">
    <text evidence="2">The sequence shown here is derived from an EMBL/GenBank/DDBJ whole genome shotgun (WGS) entry which is preliminary data.</text>
</comment>
<name>A0AAN5CWL9_9BILA</name>
<dbReference type="SUPFAM" id="SSF81321">
    <property type="entry name" value="Family A G protein-coupled receptor-like"/>
    <property type="match status" value="1"/>
</dbReference>
<sequence length="161" mass="18170">RNIFRKQITNLQDDNQHINWEEVVEVFLCICSGGHTVLISLLSINAITKAIRISALEISARRMHVHLFRALLVQFLVPLFFSLLPMTLIFLVPATGISFGEFGNIFGLCVSVFPALDLLFVILAYGRFRSTLSNWVRVIFGNPEKPSENIAFAQSIVHHSM</sequence>
<dbReference type="AlphaFoldDB" id="A0AAN5CWL9"/>
<feature type="non-terminal residue" evidence="2">
    <location>
        <position position="161"/>
    </location>
</feature>
<feature type="transmembrane region" description="Helical" evidence="1">
    <location>
        <begin position="105"/>
        <end position="125"/>
    </location>
</feature>
<keyword evidence="1" id="KW-0472">Membrane</keyword>
<organism evidence="2 3">
    <name type="scientific">Pristionchus mayeri</name>
    <dbReference type="NCBI Taxonomy" id="1317129"/>
    <lineage>
        <taxon>Eukaryota</taxon>
        <taxon>Metazoa</taxon>
        <taxon>Ecdysozoa</taxon>
        <taxon>Nematoda</taxon>
        <taxon>Chromadorea</taxon>
        <taxon>Rhabditida</taxon>
        <taxon>Rhabditina</taxon>
        <taxon>Diplogasteromorpha</taxon>
        <taxon>Diplogasteroidea</taxon>
        <taxon>Neodiplogasteridae</taxon>
        <taxon>Pristionchus</taxon>
    </lineage>
</organism>
<keyword evidence="1" id="KW-0812">Transmembrane</keyword>
<protein>
    <recommendedName>
        <fullName evidence="4">G protein-coupled receptor</fullName>
    </recommendedName>
</protein>
<feature type="transmembrane region" description="Helical" evidence="1">
    <location>
        <begin position="67"/>
        <end position="93"/>
    </location>
</feature>
<dbReference type="PANTHER" id="PTHR22943:SF248">
    <property type="entry name" value="SEVEN TM RECEPTOR"/>
    <property type="match status" value="1"/>
</dbReference>
<accession>A0AAN5CWL9</accession>
<reference evidence="3" key="1">
    <citation type="submission" date="2022-10" db="EMBL/GenBank/DDBJ databases">
        <title>Genome assembly of Pristionchus species.</title>
        <authorList>
            <person name="Yoshida K."/>
            <person name="Sommer R.J."/>
        </authorList>
    </citation>
    <scope>NUCLEOTIDE SEQUENCE [LARGE SCALE GENOMIC DNA]</scope>
    <source>
        <strain evidence="3">RS5460</strain>
    </source>
</reference>
<keyword evidence="3" id="KW-1185">Reference proteome</keyword>
<feature type="non-terminal residue" evidence="2">
    <location>
        <position position="1"/>
    </location>
</feature>
<evidence type="ECO:0008006" key="4">
    <source>
        <dbReference type="Google" id="ProtNLM"/>
    </source>
</evidence>